<dbReference type="GO" id="GO:0005524">
    <property type="term" value="F:ATP binding"/>
    <property type="evidence" value="ECO:0007669"/>
    <property type="project" value="UniProtKB-UniRule"/>
</dbReference>
<comment type="pathway">
    <text evidence="9">Cofactor biosynthesis; adenosylcobalamin biosynthesis; cob(II)yrinate a,c-diamide from precorrin-2 (aerobic route): step 9/10.</text>
</comment>
<dbReference type="AlphaFoldDB" id="A0A1I6VS21"/>
<keyword evidence="5 9" id="KW-0547">Nucleotide-binding</keyword>
<keyword evidence="8 9" id="KW-0315">Glutamine amidotransferase</keyword>
<evidence type="ECO:0000259" key="10">
    <source>
        <dbReference type="Pfam" id="PF01656"/>
    </source>
</evidence>
<dbReference type="Gene3D" id="3.40.50.300">
    <property type="entry name" value="P-loop containing nucleotide triphosphate hydrolases"/>
    <property type="match status" value="1"/>
</dbReference>
<feature type="site" description="Increases nucleophilicity of active site Cys" evidence="9">
    <location>
        <position position="431"/>
    </location>
</feature>
<evidence type="ECO:0000313" key="12">
    <source>
        <dbReference type="EMBL" id="SFT16496.1"/>
    </source>
</evidence>
<keyword evidence="13" id="KW-1185">Reference proteome</keyword>
<dbReference type="NCBIfam" id="NF002204">
    <property type="entry name" value="PRK01077.1"/>
    <property type="match status" value="1"/>
</dbReference>
<dbReference type="NCBIfam" id="TIGR00379">
    <property type="entry name" value="cobB"/>
    <property type="match status" value="1"/>
</dbReference>
<dbReference type="UniPathway" id="UPA00148">
    <property type="reaction ID" value="UER00220"/>
</dbReference>
<evidence type="ECO:0000256" key="4">
    <source>
        <dbReference type="ARBA" id="ARBA00022598"/>
    </source>
</evidence>
<comment type="function">
    <text evidence="9">Catalyzes the ATP-dependent amidation of the two carboxylate groups at positions a and c of hydrogenobyrinate, using either L-glutamine or ammonia as the nitrogen source.</text>
</comment>
<protein>
    <recommendedName>
        <fullName evidence="9">Hydrogenobyrinate a,c-diamide synthase</fullName>
        <ecNumber evidence="9">6.3.5.9</ecNumber>
    </recommendedName>
    <alternativeName>
        <fullName evidence="9">Hydrogenobyrinic acid a,c-diamide synthase</fullName>
    </alternativeName>
</protein>
<dbReference type="CDD" id="cd05388">
    <property type="entry name" value="CobB_N"/>
    <property type="match status" value="1"/>
</dbReference>
<dbReference type="PROSITE" id="PS51274">
    <property type="entry name" value="GATASE_COBBQ"/>
    <property type="match status" value="1"/>
</dbReference>
<proteinExistence type="inferred from homology"/>
<keyword evidence="3 9" id="KW-0169">Cobalamin biosynthesis</keyword>
<dbReference type="InterPro" id="IPR027417">
    <property type="entry name" value="P-loop_NTPase"/>
</dbReference>
<dbReference type="GO" id="GO:0009236">
    <property type="term" value="P:cobalamin biosynthetic process"/>
    <property type="evidence" value="ECO:0007669"/>
    <property type="project" value="UniProtKB-UniRule"/>
</dbReference>
<dbReference type="SUPFAM" id="SSF52540">
    <property type="entry name" value="P-loop containing nucleoside triphosphate hydrolases"/>
    <property type="match status" value="1"/>
</dbReference>
<dbReference type="HAMAP" id="MF_00027">
    <property type="entry name" value="CobB_CbiA"/>
    <property type="match status" value="1"/>
</dbReference>
<comment type="similarity">
    <text evidence="2">Belongs to the CobB/CobQ family. CobQ subfamily.</text>
</comment>
<keyword evidence="4 9" id="KW-0436">Ligase</keyword>
<dbReference type="Pfam" id="PF07685">
    <property type="entry name" value="GATase_3"/>
    <property type="match status" value="1"/>
</dbReference>
<dbReference type="InterPro" id="IPR004484">
    <property type="entry name" value="CbiA/CobB_synth"/>
</dbReference>
<dbReference type="EC" id="6.3.5.9" evidence="9"/>
<name>A0A1I6VS21_9RHOB</name>
<dbReference type="Gene3D" id="3.40.50.880">
    <property type="match status" value="1"/>
</dbReference>
<comment type="catalytic activity">
    <reaction evidence="9">
        <text>hydrogenobyrinate + 2 L-glutamine + 2 ATP + 2 H2O = hydrogenobyrinate a,c-diamide + 2 L-glutamate + 2 ADP + 2 phosphate + 2 H(+)</text>
        <dbReference type="Rhea" id="RHEA:12544"/>
        <dbReference type="ChEBI" id="CHEBI:15377"/>
        <dbReference type="ChEBI" id="CHEBI:15378"/>
        <dbReference type="ChEBI" id="CHEBI:29985"/>
        <dbReference type="ChEBI" id="CHEBI:30616"/>
        <dbReference type="ChEBI" id="CHEBI:43474"/>
        <dbReference type="ChEBI" id="CHEBI:58359"/>
        <dbReference type="ChEBI" id="CHEBI:77873"/>
        <dbReference type="ChEBI" id="CHEBI:77874"/>
        <dbReference type="ChEBI" id="CHEBI:456216"/>
        <dbReference type="EC" id="6.3.5.9"/>
    </reaction>
</comment>
<evidence type="ECO:0000256" key="9">
    <source>
        <dbReference type="HAMAP-Rule" id="MF_00027"/>
    </source>
</evidence>
<evidence type="ECO:0000256" key="5">
    <source>
        <dbReference type="ARBA" id="ARBA00022741"/>
    </source>
</evidence>
<dbReference type="InterPro" id="IPR029062">
    <property type="entry name" value="Class_I_gatase-like"/>
</dbReference>
<dbReference type="PANTHER" id="PTHR43873">
    <property type="entry name" value="COBYRINATE A,C-DIAMIDE SYNTHASE"/>
    <property type="match status" value="1"/>
</dbReference>
<evidence type="ECO:0000313" key="13">
    <source>
        <dbReference type="Proteomes" id="UP000199392"/>
    </source>
</evidence>
<dbReference type="Pfam" id="PF01656">
    <property type="entry name" value="CbiA"/>
    <property type="match status" value="1"/>
</dbReference>
<dbReference type="STRING" id="311180.SAMN04488050_112179"/>
<dbReference type="GO" id="GO:0042242">
    <property type="term" value="F:cobyrinic acid a,c-diamide synthase activity"/>
    <property type="evidence" value="ECO:0007669"/>
    <property type="project" value="InterPro"/>
</dbReference>
<evidence type="ECO:0000256" key="8">
    <source>
        <dbReference type="ARBA" id="ARBA00022962"/>
    </source>
</evidence>
<comment type="domain">
    <text evidence="9">Comprises of two domains. The C-terminal domain contains the binding site for glutamine and catalyzes the hydrolysis of this substrate to glutamate and ammonia. The N-terminal domain is anticipated to bind ATP and hydrogenobyrinate and catalyzes the ultimate synthesis of the diamide product. The ammonia produced via the glutaminase domain is probably translocated to the adjacent domain via a molecular tunnel, where it reacts with an activated intermediate.</text>
</comment>
<feature type="domain" description="CobB/CobQ-like glutamine amidotransferase" evidence="11">
    <location>
        <begin position="247"/>
        <end position="436"/>
    </location>
</feature>
<feature type="active site" description="Nucleophile" evidence="9">
    <location>
        <position position="329"/>
    </location>
</feature>
<evidence type="ECO:0000256" key="1">
    <source>
        <dbReference type="ARBA" id="ARBA00001946"/>
    </source>
</evidence>
<feature type="domain" description="CobQ/CobB/MinD/ParA nucleotide binding" evidence="10">
    <location>
        <begin position="9"/>
        <end position="193"/>
    </location>
</feature>
<keyword evidence="6 9" id="KW-0067">ATP-binding</keyword>
<dbReference type="Proteomes" id="UP000199392">
    <property type="component" value="Unassembled WGS sequence"/>
</dbReference>
<evidence type="ECO:0000256" key="3">
    <source>
        <dbReference type="ARBA" id="ARBA00022573"/>
    </source>
</evidence>
<gene>
    <name evidence="9" type="primary">cobB</name>
    <name evidence="12" type="ORF">SAMN04488050_112179</name>
</gene>
<keyword evidence="7 9" id="KW-0460">Magnesium</keyword>
<comment type="miscellaneous">
    <text evidence="9">The a and c carboxylates of hydrogenobyrinate are activated for nucleophilic attack via formation of a phosphorylated intermediate by ATP. CobB catalyzes first the amidation of the c-carboxylate, and then that of the a-carboxylate.</text>
</comment>
<dbReference type="GO" id="GO:0043802">
    <property type="term" value="F:hydrogenobyrinic acid a,c-diamide synthase (glutamine-hydrolysing) activity"/>
    <property type="evidence" value="ECO:0007669"/>
    <property type="project" value="UniProtKB-UniRule"/>
</dbReference>
<evidence type="ECO:0000256" key="6">
    <source>
        <dbReference type="ARBA" id="ARBA00022840"/>
    </source>
</evidence>
<evidence type="ECO:0000256" key="7">
    <source>
        <dbReference type="ARBA" id="ARBA00022842"/>
    </source>
</evidence>
<dbReference type="RefSeq" id="WP_092428720.1">
    <property type="nucleotide sequence ID" value="NZ_FNCL01000012.1"/>
</dbReference>
<dbReference type="InterPro" id="IPR002586">
    <property type="entry name" value="CobQ/CobB/MinD/ParA_Nub-bd_dom"/>
</dbReference>
<dbReference type="OrthoDB" id="9764035at2"/>
<dbReference type="PANTHER" id="PTHR43873:SF1">
    <property type="entry name" value="COBYRINATE A,C-DIAMIDE SYNTHASE"/>
    <property type="match status" value="1"/>
</dbReference>
<sequence>MAEVPGLLVSAPSSGTGKTTVMLGLLRALAEDGLAVQPFKSGPDYIDPAFHLAACGRPSFNLDGWAMGPRLWQGIAAQAAGAEICVAEGSMGLYDGVATCGQQGFGSSAETARAMGWPVVLVLDVSGQAQSAAATALGFRQYMPDLPFAGVILNRVASPRHERLTRLGMERAGLPVLGVLPRRGDLTLPERHLGLIQALEHPDLEAAIAGYADFLREHVDLAALRAAAAGHPLPEDAPPLPAPPAQRIALARDAAFSFTYPHLLEGWRAAGAEIQPFSPLADEAPAPDADLVWLPGGYPELHAGRLAAAETFRSGLLRHAETKPIHGECGGYMALGEGLIDKQGTRHRMAGLLGLVTSYEKRKFHLGYRRALLRAPMPGFGPGAALRGHEFHYSTILEQPDPPLAEVADADGAPVPETGSCRGRVTGTFFHLISAEESAACRDTSIKEVPTQTANRP</sequence>
<evidence type="ECO:0000259" key="11">
    <source>
        <dbReference type="Pfam" id="PF07685"/>
    </source>
</evidence>
<organism evidence="12 13">
    <name type="scientific">Alloyangia pacifica</name>
    <dbReference type="NCBI Taxonomy" id="311180"/>
    <lineage>
        <taxon>Bacteria</taxon>
        <taxon>Pseudomonadati</taxon>
        <taxon>Pseudomonadota</taxon>
        <taxon>Alphaproteobacteria</taxon>
        <taxon>Rhodobacterales</taxon>
        <taxon>Roseobacteraceae</taxon>
        <taxon>Alloyangia</taxon>
    </lineage>
</organism>
<comment type="cofactor">
    <cofactor evidence="1 9">
        <name>Mg(2+)</name>
        <dbReference type="ChEBI" id="CHEBI:18420"/>
    </cofactor>
</comment>
<comment type="similarity">
    <text evidence="9">Belongs to the CobB/CbiA family.</text>
</comment>
<accession>A0A1I6VS21</accession>
<evidence type="ECO:0000256" key="2">
    <source>
        <dbReference type="ARBA" id="ARBA00006205"/>
    </source>
</evidence>
<dbReference type="InterPro" id="IPR011698">
    <property type="entry name" value="GATase_3"/>
</dbReference>
<dbReference type="EMBL" id="FOZW01000012">
    <property type="protein sequence ID" value="SFT16496.1"/>
    <property type="molecule type" value="Genomic_DNA"/>
</dbReference>
<dbReference type="SUPFAM" id="SSF52317">
    <property type="entry name" value="Class I glutamine amidotransferase-like"/>
    <property type="match status" value="1"/>
</dbReference>
<reference evidence="13" key="1">
    <citation type="submission" date="2016-10" db="EMBL/GenBank/DDBJ databases">
        <authorList>
            <person name="Varghese N."/>
            <person name="Submissions S."/>
        </authorList>
    </citation>
    <scope>NUCLEOTIDE SEQUENCE [LARGE SCALE GENOMIC DNA]</scope>
    <source>
        <strain evidence="13">DSM 26894</strain>
    </source>
</reference>